<dbReference type="InterPro" id="IPR051337">
    <property type="entry name" value="OPA_Antiporter"/>
</dbReference>
<dbReference type="PANTHER" id="PTHR43826:SF3">
    <property type="entry name" value="GLUCOSE-6-PHOSPHATE EXCHANGER SLC37A4"/>
    <property type="match status" value="1"/>
</dbReference>
<dbReference type="EMBL" id="LXWW01000571">
    <property type="protein sequence ID" value="OAO11985.1"/>
    <property type="molecule type" value="Genomic_DNA"/>
</dbReference>
<dbReference type="GO" id="GO:0016020">
    <property type="term" value="C:membrane"/>
    <property type="evidence" value="ECO:0007669"/>
    <property type="project" value="UniProtKB-ARBA"/>
</dbReference>
<evidence type="ECO:0000256" key="1">
    <source>
        <dbReference type="ARBA" id="ARBA00004127"/>
    </source>
</evidence>
<evidence type="ECO:0000313" key="7">
    <source>
        <dbReference type="Proteomes" id="UP000078348"/>
    </source>
</evidence>
<feature type="transmembrane region" description="Helical" evidence="5">
    <location>
        <begin position="212"/>
        <end position="231"/>
    </location>
</feature>
<dbReference type="PANTHER" id="PTHR43826">
    <property type="entry name" value="GLUCOSE-6-PHOSPHATE EXCHANGER SLC37A4"/>
    <property type="match status" value="1"/>
</dbReference>
<evidence type="ECO:0000256" key="4">
    <source>
        <dbReference type="ARBA" id="ARBA00023136"/>
    </source>
</evidence>
<dbReference type="Gene3D" id="1.20.1250.20">
    <property type="entry name" value="MFS general substrate transporter like domains"/>
    <property type="match status" value="1"/>
</dbReference>
<dbReference type="GO" id="GO:0035435">
    <property type="term" value="P:phosphate ion transmembrane transport"/>
    <property type="evidence" value="ECO:0007669"/>
    <property type="project" value="TreeGrafter"/>
</dbReference>
<dbReference type="GO" id="GO:0012505">
    <property type="term" value="C:endomembrane system"/>
    <property type="evidence" value="ECO:0007669"/>
    <property type="project" value="UniProtKB-SubCell"/>
</dbReference>
<dbReference type="PROSITE" id="PS51257">
    <property type="entry name" value="PROKAR_LIPOPROTEIN"/>
    <property type="match status" value="1"/>
</dbReference>
<dbReference type="InterPro" id="IPR036259">
    <property type="entry name" value="MFS_trans_sf"/>
</dbReference>
<feature type="transmembrane region" description="Helical" evidence="5">
    <location>
        <begin position="178"/>
        <end position="200"/>
    </location>
</feature>
<sequence>MKESRSFYFVHILLPLFMSCTGWNMVRRALGECAPHFIQREFFTQSNYALMNTTAFIVYGLSKFITSHVVKGNLFLMYTLLFGMVGILCSLEGLASSSTTGNYSVFFALWVVGYACMGTFHVPSAVSCIEIGGILGTLWCGYVSDAYHLSRAHICEAASILAGIVFAALPWASSPLAFLLLGFLLGFFLYIPFSFSELIAMESVDARLASTVISLNGLMSPFGSVFSGLPVDWVIRTFGWECLPFLVPLCFCAFSLLLWTNHLVQRRLNERKDL</sequence>
<evidence type="ECO:0000256" key="3">
    <source>
        <dbReference type="ARBA" id="ARBA00022989"/>
    </source>
</evidence>
<keyword evidence="4 5" id="KW-0472">Membrane</keyword>
<feature type="transmembrane region" description="Helical" evidence="5">
    <location>
        <begin position="243"/>
        <end position="264"/>
    </location>
</feature>
<dbReference type="GO" id="GO:0061513">
    <property type="term" value="F:glucose 6-phosphate:phosphate antiporter activity"/>
    <property type="evidence" value="ECO:0007669"/>
    <property type="project" value="TreeGrafter"/>
</dbReference>
<evidence type="ECO:0000256" key="5">
    <source>
        <dbReference type="SAM" id="Phobius"/>
    </source>
</evidence>
<feature type="transmembrane region" description="Helical" evidence="5">
    <location>
        <begin position="7"/>
        <end position="26"/>
    </location>
</feature>
<comment type="caution">
    <text evidence="6">The sequence shown here is derived from an EMBL/GenBank/DDBJ whole genome shotgun (WGS) entry which is preliminary data.</text>
</comment>
<keyword evidence="7" id="KW-1185">Reference proteome</keyword>
<dbReference type="SUPFAM" id="SSF103473">
    <property type="entry name" value="MFS general substrate transporter"/>
    <property type="match status" value="1"/>
</dbReference>
<proteinExistence type="predicted"/>
<comment type="subcellular location">
    <subcellularLocation>
        <location evidence="1">Endomembrane system</location>
        <topology evidence="1">Multi-pass membrane protein</topology>
    </subcellularLocation>
</comment>
<feature type="transmembrane region" description="Helical" evidence="5">
    <location>
        <begin position="107"/>
        <end position="140"/>
    </location>
</feature>
<feature type="transmembrane region" description="Helical" evidence="5">
    <location>
        <begin position="46"/>
        <end position="62"/>
    </location>
</feature>
<accession>A0A196S4C0</accession>
<gene>
    <name evidence="6" type="ORF">AV274_6379</name>
</gene>
<feature type="transmembrane region" description="Helical" evidence="5">
    <location>
        <begin position="74"/>
        <end position="95"/>
    </location>
</feature>
<protein>
    <submittedName>
        <fullName evidence="6">Uncharacterized protein</fullName>
    </submittedName>
</protein>
<keyword evidence="2 5" id="KW-0812">Transmembrane</keyword>
<dbReference type="Proteomes" id="UP000078348">
    <property type="component" value="Unassembled WGS sequence"/>
</dbReference>
<keyword evidence="3 5" id="KW-1133">Transmembrane helix</keyword>
<evidence type="ECO:0000256" key="2">
    <source>
        <dbReference type="ARBA" id="ARBA00022692"/>
    </source>
</evidence>
<name>A0A196S4C0_BLAHN</name>
<dbReference type="OrthoDB" id="3639251at2759"/>
<dbReference type="AlphaFoldDB" id="A0A196S4C0"/>
<evidence type="ECO:0000313" key="6">
    <source>
        <dbReference type="EMBL" id="OAO11985.1"/>
    </source>
</evidence>
<reference evidence="6 7" key="1">
    <citation type="submission" date="2016-05" db="EMBL/GenBank/DDBJ databases">
        <title>Nuclear genome of Blastocystis sp. subtype 1 NandII.</title>
        <authorList>
            <person name="Gentekaki E."/>
            <person name="Curtis B."/>
            <person name="Stairs C."/>
            <person name="Eme L."/>
            <person name="Herman E."/>
            <person name="Klimes V."/>
            <person name="Arias M.C."/>
            <person name="Elias M."/>
            <person name="Hilliou F."/>
            <person name="Klute M."/>
            <person name="Malik S.-B."/>
            <person name="Pightling A."/>
            <person name="Rachubinski R."/>
            <person name="Salas D."/>
            <person name="Schlacht A."/>
            <person name="Suga H."/>
            <person name="Archibald J."/>
            <person name="Ball S.G."/>
            <person name="Clark G."/>
            <person name="Dacks J."/>
            <person name="Van Der Giezen M."/>
            <person name="Tsaousis A."/>
            <person name="Roger A."/>
        </authorList>
    </citation>
    <scope>NUCLEOTIDE SEQUENCE [LARGE SCALE GENOMIC DNA]</scope>
    <source>
        <strain evidence="7">ATCC 50177 / NandII</strain>
    </source>
</reference>
<feature type="transmembrane region" description="Helical" evidence="5">
    <location>
        <begin position="152"/>
        <end position="172"/>
    </location>
</feature>
<organism evidence="6 7">
    <name type="scientific">Blastocystis sp. subtype 1 (strain ATCC 50177 / NandII)</name>
    <dbReference type="NCBI Taxonomy" id="478820"/>
    <lineage>
        <taxon>Eukaryota</taxon>
        <taxon>Sar</taxon>
        <taxon>Stramenopiles</taxon>
        <taxon>Bigyra</taxon>
        <taxon>Opalozoa</taxon>
        <taxon>Opalinata</taxon>
        <taxon>Blastocystidae</taxon>
        <taxon>Blastocystis</taxon>
    </lineage>
</organism>